<reference evidence="1" key="1">
    <citation type="journal article" date="2020" name="Stud. Mycol.">
        <title>101 Dothideomycetes genomes: a test case for predicting lifestyles and emergence of pathogens.</title>
        <authorList>
            <person name="Haridas S."/>
            <person name="Albert R."/>
            <person name="Binder M."/>
            <person name="Bloem J."/>
            <person name="Labutti K."/>
            <person name="Salamov A."/>
            <person name="Andreopoulos B."/>
            <person name="Baker S."/>
            <person name="Barry K."/>
            <person name="Bills G."/>
            <person name="Bluhm B."/>
            <person name="Cannon C."/>
            <person name="Castanera R."/>
            <person name="Culley D."/>
            <person name="Daum C."/>
            <person name="Ezra D."/>
            <person name="Gonzalez J."/>
            <person name="Henrissat B."/>
            <person name="Kuo A."/>
            <person name="Liang C."/>
            <person name="Lipzen A."/>
            <person name="Lutzoni F."/>
            <person name="Magnuson J."/>
            <person name="Mondo S."/>
            <person name="Nolan M."/>
            <person name="Ohm R."/>
            <person name="Pangilinan J."/>
            <person name="Park H.-J."/>
            <person name="Ramirez L."/>
            <person name="Alfaro M."/>
            <person name="Sun H."/>
            <person name="Tritt A."/>
            <person name="Yoshinaga Y."/>
            <person name="Zwiers L.-H."/>
            <person name="Turgeon B."/>
            <person name="Goodwin S."/>
            <person name="Spatafora J."/>
            <person name="Crous P."/>
            <person name="Grigoriev I."/>
        </authorList>
    </citation>
    <scope>NUCLEOTIDE SEQUENCE</scope>
    <source>
        <strain evidence="1">CBS 525.71</strain>
    </source>
</reference>
<protein>
    <submittedName>
        <fullName evidence="1">HET-domain-containing protein</fullName>
    </submittedName>
</protein>
<dbReference type="EMBL" id="MU006758">
    <property type="protein sequence ID" value="KAF2621251.1"/>
    <property type="molecule type" value="Genomic_DNA"/>
</dbReference>
<sequence>MTESIRLIPTASQLVTDSYATLSHCWGPNPSFFTLTAGNLAAFQARIDITELPKTFRDAILFCRNIGIRYLWIDSLCIIQSGDGSEVDWLQHVSLMPQIYRNAILNVSADWASSSQHGLFHIRTPVKKIEYKSQALQHSLAAAPLQKRGWVLQERVMSPRIIHFAQDQLHWECAQSLSVRNEVETIPTSVLRRSRPLNNENLQLQKFCELVEEYSNRRLTHVNTDIFPAFGAIAEHFAKNLDSRYIAGFLECHLPSLLA</sequence>
<keyword evidence="2" id="KW-1185">Reference proteome</keyword>
<gene>
    <name evidence="1" type="ORF">BU25DRAFT_354878</name>
</gene>
<evidence type="ECO:0000313" key="1">
    <source>
        <dbReference type="EMBL" id="KAF2621251.1"/>
    </source>
</evidence>
<name>A0ACB6RH95_9PLEO</name>
<proteinExistence type="predicted"/>
<organism evidence="1 2">
    <name type="scientific">Macroventuria anomochaeta</name>
    <dbReference type="NCBI Taxonomy" id="301207"/>
    <lineage>
        <taxon>Eukaryota</taxon>
        <taxon>Fungi</taxon>
        <taxon>Dikarya</taxon>
        <taxon>Ascomycota</taxon>
        <taxon>Pezizomycotina</taxon>
        <taxon>Dothideomycetes</taxon>
        <taxon>Pleosporomycetidae</taxon>
        <taxon>Pleosporales</taxon>
        <taxon>Pleosporineae</taxon>
        <taxon>Didymellaceae</taxon>
        <taxon>Macroventuria</taxon>
    </lineage>
</organism>
<dbReference type="Proteomes" id="UP000799754">
    <property type="component" value="Unassembled WGS sequence"/>
</dbReference>
<comment type="caution">
    <text evidence="1">The sequence shown here is derived from an EMBL/GenBank/DDBJ whole genome shotgun (WGS) entry which is preliminary data.</text>
</comment>
<evidence type="ECO:0000313" key="2">
    <source>
        <dbReference type="Proteomes" id="UP000799754"/>
    </source>
</evidence>
<accession>A0ACB6RH95</accession>